<evidence type="ECO:0000313" key="4">
    <source>
        <dbReference type="EMBL" id="EPX63943.1"/>
    </source>
</evidence>
<organism evidence="4 5">
    <name type="scientific">Cystobacter fuscus (strain ATCC 25194 / DSM 2262 / NBRC 100088 / M29)</name>
    <dbReference type="NCBI Taxonomy" id="1242864"/>
    <lineage>
        <taxon>Bacteria</taxon>
        <taxon>Pseudomonadati</taxon>
        <taxon>Myxococcota</taxon>
        <taxon>Myxococcia</taxon>
        <taxon>Myxococcales</taxon>
        <taxon>Cystobacterineae</taxon>
        <taxon>Archangiaceae</taxon>
        <taxon>Cystobacter</taxon>
    </lineage>
</organism>
<feature type="domain" description="HTH araC/xylS-type" evidence="3">
    <location>
        <begin position="242"/>
        <end position="340"/>
    </location>
</feature>
<evidence type="ECO:0000256" key="2">
    <source>
        <dbReference type="ARBA" id="ARBA00023163"/>
    </source>
</evidence>
<dbReference type="InterPro" id="IPR002818">
    <property type="entry name" value="DJ-1/PfpI"/>
</dbReference>
<name>S9R4U2_CYSF2</name>
<keyword evidence="5" id="KW-1185">Reference proteome</keyword>
<dbReference type="SMART" id="SM00342">
    <property type="entry name" value="HTH_ARAC"/>
    <property type="match status" value="1"/>
</dbReference>
<dbReference type="Pfam" id="PF12833">
    <property type="entry name" value="HTH_18"/>
    <property type="match status" value="1"/>
</dbReference>
<dbReference type="GO" id="GO:0003700">
    <property type="term" value="F:DNA-binding transcription factor activity"/>
    <property type="evidence" value="ECO:0007669"/>
    <property type="project" value="InterPro"/>
</dbReference>
<dbReference type="PANTHER" id="PTHR43130">
    <property type="entry name" value="ARAC-FAMILY TRANSCRIPTIONAL REGULATOR"/>
    <property type="match status" value="1"/>
</dbReference>
<evidence type="ECO:0000313" key="5">
    <source>
        <dbReference type="Proteomes" id="UP000011682"/>
    </source>
</evidence>
<dbReference type="InterPro" id="IPR018060">
    <property type="entry name" value="HTH_AraC"/>
</dbReference>
<dbReference type="InterPro" id="IPR052158">
    <property type="entry name" value="INH-QAR"/>
</dbReference>
<dbReference type="Proteomes" id="UP000011682">
    <property type="component" value="Unassembled WGS sequence"/>
</dbReference>
<dbReference type="Gene3D" id="3.40.50.880">
    <property type="match status" value="1"/>
</dbReference>
<sequence length="359" mass="38777">MRTPCLPLTERTVSRQAHVRKDVVPSFSAMPRDIGFLLFPMFQILDFTGPVAVFEEPMGPEVAGAYRLRMLSAGGGLVTSSSGVQVQTEPLGEPAFDTLVVVGGLGTAAAMNSPEVVDFVRAAAAASRRVASICSGACILAAAGLLDGRRATTHWRVAPYLKRLFPRVRVDEECIFIQDGPIWTSAGVTAGIDLSLALIEEDLGLEVSRARARDLVVYHRRPGGQSQFSALLELEPASDRIRQALTFAREHLHEPLNVERLAEVACLSARQFGRAFLAETGQTPAKAIERLRAEAARVRLETGSESIEQVADAVGFADPERMRRAFVRVFGQPPQSIRRIAREATGKAPGDKAAQGRPG</sequence>
<evidence type="ECO:0000256" key="1">
    <source>
        <dbReference type="ARBA" id="ARBA00023015"/>
    </source>
</evidence>
<proteinExistence type="predicted"/>
<reference evidence="4" key="1">
    <citation type="submission" date="2013-05" db="EMBL/GenBank/DDBJ databases">
        <title>Genome assembly of Cystobacter fuscus DSM 2262.</title>
        <authorList>
            <person name="Sharma G."/>
            <person name="Khatri I."/>
            <person name="Kaur C."/>
            <person name="Mayilraj S."/>
            <person name="Subramanian S."/>
        </authorList>
    </citation>
    <scope>NUCLEOTIDE SEQUENCE [LARGE SCALE GENOMIC DNA]</scope>
    <source>
        <strain evidence="4">DSM 2262</strain>
    </source>
</reference>
<dbReference type="SUPFAM" id="SSF52317">
    <property type="entry name" value="Class I glutamine amidotransferase-like"/>
    <property type="match status" value="1"/>
</dbReference>
<dbReference type="GO" id="GO:0043565">
    <property type="term" value="F:sequence-specific DNA binding"/>
    <property type="evidence" value="ECO:0007669"/>
    <property type="project" value="InterPro"/>
</dbReference>
<gene>
    <name evidence="4" type="ORF">D187_005076</name>
</gene>
<dbReference type="PANTHER" id="PTHR43130:SF3">
    <property type="entry name" value="HTH-TYPE TRANSCRIPTIONAL REGULATOR RV1931C"/>
    <property type="match status" value="1"/>
</dbReference>
<dbReference type="InterPro" id="IPR029062">
    <property type="entry name" value="Class_I_gatase-like"/>
</dbReference>
<protein>
    <submittedName>
        <fullName evidence="4">Transcriptional regulator, AraC family</fullName>
    </submittedName>
</protein>
<dbReference type="SUPFAM" id="SSF46689">
    <property type="entry name" value="Homeodomain-like"/>
    <property type="match status" value="2"/>
</dbReference>
<dbReference type="InterPro" id="IPR009057">
    <property type="entry name" value="Homeodomain-like_sf"/>
</dbReference>
<keyword evidence="1" id="KW-0805">Transcription regulation</keyword>
<accession>S9R4U2</accession>
<keyword evidence="2" id="KW-0804">Transcription</keyword>
<dbReference type="Pfam" id="PF01965">
    <property type="entry name" value="DJ-1_PfpI"/>
    <property type="match status" value="1"/>
</dbReference>
<dbReference type="PROSITE" id="PS01124">
    <property type="entry name" value="HTH_ARAC_FAMILY_2"/>
    <property type="match status" value="1"/>
</dbReference>
<dbReference type="EMBL" id="ANAH02000004">
    <property type="protein sequence ID" value="EPX63943.1"/>
    <property type="molecule type" value="Genomic_DNA"/>
</dbReference>
<comment type="caution">
    <text evidence="4">The sequence shown here is derived from an EMBL/GenBank/DDBJ whole genome shotgun (WGS) entry which is preliminary data.</text>
</comment>
<dbReference type="Gene3D" id="1.10.10.60">
    <property type="entry name" value="Homeodomain-like"/>
    <property type="match status" value="1"/>
</dbReference>
<evidence type="ECO:0000259" key="3">
    <source>
        <dbReference type="PROSITE" id="PS01124"/>
    </source>
</evidence>
<dbReference type="eggNOG" id="COG4977">
    <property type="taxonomic scope" value="Bacteria"/>
</dbReference>
<dbReference type="CDD" id="cd03137">
    <property type="entry name" value="GATase1_AraC_1"/>
    <property type="match status" value="1"/>
</dbReference>
<dbReference type="AlphaFoldDB" id="S9R4U2"/>